<reference evidence="2" key="1">
    <citation type="journal article" date="2022" name="bioRxiv">
        <title>Sequencing and chromosome-scale assembly of the giantPleurodeles waltlgenome.</title>
        <authorList>
            <person name="Brown T."/>
            <person name="Elewa A."/>
            <person name="Iarovenko S."/>
            <person name="Subramanian E."/>
            <person name="Araus A.J."/>
            <person name="Petzold A."/>
            <person name="Susuki M."/>
            <person name="Suzuki K.-i.T."/>
            <person name="Hayashi T."/>
            <person name="Toyoda A."/>
            <person name="Oliveira C."/>
            <person name="Osipova E."/>
            <person name="Leigh N.D."/>
            <person name="Simon A."/>
            <person name="Yun M.H."/>
        </authorList>
    </citation>
    <scope>NUCLEOTIDE SEQUENCE</scope>
    <source>
        <strain evidence="2">20211129_DDA</strain>
        <tissue evidence="2">Liver</tissue>
    </source>
</reference>
<sequence length="113" mass="12758">MPSSRRYAEKGAWAGTHPPRGFRDRVPRSAVSLMHSRDPKVSVRCRRGWTTSQAGTHQGHIHRRSARECLRRFVVQWAVTASNVKPPLLDKVLGSRVGDAFAGKNQRCRNLDN</sequence>
<feature type="region of interest" description="Disordered" evidence="1">
    <location>
        <begin position="1"/>
        <end position="24"/>
    </location>
</feature>
<protein>
    <submittedName>
        <fullName evidence="2">Uncharacterized protein</fullName>
    </submittedName>
</protein>
<evidence type="ECO:0000313" key="3">
    <source>
        <dbReference type="Proteomes" id="UP001066276"/>
    </source>
</evidence>
<organism evidence="2 3">
    <name type="scientific">Pleurodeles waltl</name>
    <name type="common">Iberian ribbed newt</name>
    <dbReference type="NCBI Taxonomy" id="8319"/>
    <lineage>
        <taxon>Eukaryota</taxon>
        <taxon>Metazoa</taxon>
        <taxon>Chordata</taxon>
        <taxon>Craniata</taxon>
        <taxon>Vertebrata</taxon>
        <taxon>Euteleostomi</taxon>
        <taxon>Amphibia</taxon>
        <taxon>Batrachia</taxon>
        <taxon>Caudata</taxon>
        <taxon>Salamandroidea</taxon>
        <taxon>Salamandridae</taxon>
        <taxon>Pleurodelinae</taxon>
        <taxon>Pleurodeles</taxon>
    </lineage>
</organism>
<comment type="caution">
    <text evidence="2">The sequence shown here is derived from an EMBL/GenBank/DDBJ whole genome shotgun (WGS) entry which is preliminary data.</text>
</comment>
<dbReference type="EMBL" id="JANPWB010000003">
    <property type="protein sequence ID" value="KAJ1203301.1"/>
    <property type="molecule type" value="Genomic_DNA"/>
</dbReference>
<dbReference type="Proteomes" id="UP001066276">
    <property type="component" value="Chromosome 2_1"/>
</dbReference>
<evidence type="ECO:0000313" key="2">
    <source>
        <dbReference type="EMBL" id="KAJ1203301.1"/>
    </source>
</evidence>
<name>A0AAV7VR49_PLEWA</name>
<dbReference type="AlphaFoldDB" id="A0AAV7VR49"/>
<accession>A0AAV7VR49</accession>
<gene>
    <name evidence="2" type="ORF">NDU88_007089</name>
</gene>
<keyword evidence="3" id="KW-1185">Reference proteome</keyword>
<proteinExistence type="predicted"/>
<evidence type="ECO:0000256" key="1">
    <source>
        <dbReference type="SAM" id="MobiDB-lite"/>
    </source>
</evidence>